<dbReference type="InterPro" id="IPR016163">
    <property type="entry name" value="Ald_DH_C"/>
</dbReference>
<dbReference type="InterPro" id="IPR016160">
    <property type="entry name" value="Ald_DH_CS_CYS"/>
</dbReference>
<evidence type="ECO:0000256" key="3">
    <source>
        <dbReference type="ARBA" id="ARBA00024226"/>
    </source>
</evidence>
<keyword evidence="2 6" id="KW-0560">Oxidoreductase</keyword>
<comment type="caution">
    <text evidence="8">The sequence shown here is derived from an EMBL/GenBank/DDBJ whole genome shotgun (WGS) entry which is preliminary data.</text>
</comment>
<organism evidence="8 9">
    <name type="scientific">Micromonospora craniellae</name>
    <dbReference type="NCBI Taxonomy" id="2294034"/>
    <lineage>
        <taxon>Bacteria</taxon>
        <taxon>Bacillati</taxon>
        <taxon>Actinomycetota</taxon>
        <taxon>Actinomycetes</taxon>
        <taxon>Micromonosporales</taxon>
        <taxon>Micromonosporaceae</taxon>
        <taxon>Micromonospora</taxon>
    </lineage>
</organism>
<gene>
    <name evidence="8" type="ORF">D0Q02_06270</name>
</gene>
<dbReference type="InterPro" id="IPR016162">
    <property type="entry name" value="Ald_DH_N"/>
</dbReference>
<dbReference type="PROSITE" id="PS00687">
    <property type="entry name" value="ALDEHYDE_DEHYDR_GLU"/>
    <property type="match status" value="1"/>
</dbReference>
<dbReference type="InterPro" id="IPR015590">
    <property type="entry name" value="Aldehyde_DH_dom"/>
</dbReference>
<dbReference type="FunFam" id="3.40.309.10:FF:000012">
    <property type="entry name" value="Betaine aldehyde dehydrogenase"/>
    <property type="match status" value="1"/>
</dbReference>
<accession>A0A372G3E3</accession>
<evidence type="ECO:0000313" key="8">
    <source>
        <dbReference type="EMBL" id="RFS47571.1"/>
    </source>
</evidence>
<evidence type="ECO:0000256" key="5">
    <source>
        <dbReference type="PROSITE-ProRule" id="PRU10007"/>
    </source>
</evidence>
<dbReference type="EC" id="1.2.1.3" evidence="3"/>
<evidence type="ECO:0000259" key="7">
    <source>
        <dbReference type="Pfam" id="PF00171"/>
    </source>
</evidence>
<comment type="similarity">
    <text evidence="1 6">Belongs to the aldehyde dehydrogenase family.</text>
</comment>
<dbReference type="Gene3D" id="3.40.309.10">
    <property type="entry name" value="Aldehyde Dehydrogenase, Chain A, domain 2"/>
    <property type="match status" value="1"/>
</dbReference>
<sequence length="472" mass="49490">MDLVRTDFYLDGRWVTPSGGESLEVHDPTTEAVVATVPAGTADDVDRAVAAARAAFESWSATDPADRAAHLDRLHAELTARAYDIARTIVRELGTPLKVATRVQTGLPLTVLRSYVDLAARPPAPETIGNSLVVREPVGVVGAITPWNYPLHQVVAKVAPALAAGCTVVLKPSELTPLTAYLLFDAVHAAGLPPGVVNLVTGTGPVVGEAIAAHPDVDLVSFTGSTATGRRVAHLAADRIARVALELGGKSANVILDDADLATAVKVGVGNAFLNSGQTCTAWTRMLVQRTRYDETLDLVAKAAEGYQVGDPLEPATRLGPLVSAQQRERVRDHIARGLAGGGRLVAGGPDTPLPERGFFVAPTVIADVDPDSALAQEEVFGPVLAVIPVDDDDHAVTVANNSRYGLAGAVWSGDEERALRVARRLRTGAVDINGAPFNPMAPFGGYKQSGLGRELGSHGLAEFCEVKAIQR</sequence>
<comment type="catalytic activity">
    <reaction evidence="4">
        <text>an aldehyde + NAD(+) + H2O = a carboxylate + NADH + 2 H(+)</text>
        <dbReference type="Rhea" id="RHEA:16185"/>
        <dbReference type="ChEBI" id="CHEBI:15377"/>
        <dbReference type="ChEBI" id="CHEBI:15378"/>
        <dbReference type="ChEBI" id="CHEBI:17478"/>
        <dbReference type="ChEBI" id="CHEBI:29067"/>
        <dbReference type="ChEBI" id="CHEBI:57540"/>
        <dbReference type="ChEBI" id="CHEBI:57945"/>
        <dbReference type="EC" id="1.2.1.3"/>
    </reaction>
</comment>
<evidence type="ECO:0000256" key="1">
    <source>
        <dbReference type="ARBA" id="ARBA00009986"/>
    </source>
</evidence>
<dbReference type="PROSITE" id="PS00070">
    <property type="entry name" value="ALDEHYDE_DEHYDR_CYS"/>
    <property type="match status" value="1"/>
</dbReference>
<dbReference type="PANTHER" id="PTHR42804:SF1">
    <property type="entry name" value="ALDEHYDE DEHYDROGENASE-RELATED"/>
    <property type="match status" value="1"/>
</dbReference>
<evidence type="ECO:0000256" key="2">
    <source>
        <dbReference type="ARBA" id="ARBA00023002"/>
    </source>
</evidence>
<evidence type="ECO:0000256" key="4">
    <source>
        <dbReference type="ARBA" id="ARBA00049194"/>
    </source>
</evidence>
<dbReference type="Pfam" id="PF00171">
    <property type="entry name" value="Aldedh"/>
    <property type="match status" value="1"/>
</dbReference>
<protein>
    <recommendedName>
        <fullName evidence="3">aldehyde dehydrogenase (NAD(+))</fullName>
        <ecNumber evidence="3">1.2.1.3</ecNumber>
    </recommendedName>
</protein>
<dbReference type="CDD" id="cd07138">
    <property type="entry name" value="ALDH_CddD_SSP0762"/>
    <property type="match status" value="1"/>
</dbReference>
<dbReference type="FunFam" id="3.40.605.10:FF:000007">
    <property type="entry name" value="NAD/NADP-dependent betaine aldehyde dehydrogenase"/>
    <property type="match status" value="1"/>
</dbReference>
<dbReference type="Gene3D" id="3.40.605.10">
    <property type="entry name" value="Aldehyde Dehydrogenase, Chain A, domain 1"/>
    <property type="match status" value="1"/>
</dbReference>
<dbReference type="AlphaFoldDB" id="A0A372G3E3"/>
<evidence type="ECO:0000256" key="6">
    <source>
        <dbReference type="RuleBase" id="RU003345"/>
    </source>
</evidence>
<dbReference type="OrthoDB" id="3495787at2"/>
<proteinExistence type="inferred from homology"/>
<name>A0A372G3E3_9ACTN</name>
<dbReference type="InterPro" id="IPR016161">
    <property type="entry name" value="Ald_DH/histidinol_DH"/>
</dbReference>
<dbReference type="SUPFAM" id="SSF53720">
    <property type="entry name" value="ALDH-like"/>
    <property type="match status" value="1"/>
</dbReference>
<dbReference type="FunFam" id="3.40.605.10:FF:000026">
    <property type="entry name" value="Aldehyde dehydrogenase, putative"/>
    <property type="match status" value="1"/>
</dbReference>
<feature type="domain" description="Aldehyde dehydrogenase" evidence="7">
    <location>
        <begin position="14"/>
        <end position="470"/>
    </location>
</feature>
<dbReference type="InterPro" id="IPR029510">
    <property type="entry name" value="Ald_DH_CS_GLU"/>
</dbReference>
<dbReference type="RefSeq" id="WP_117227004.1">
    <property type="nucleotide sequence ID" value="NZ_CP061725.1"/>
</dbReference>
<reference evidence="8 9" key="1">
    <citation type="submission" date="2018-08" db="EMBL/GenBank/DDBJ databases">
        <title>Verrucosispora craniellae sp. nov., isolated from a marine sponge in the South China Sea.</title>
        <authorList>
            <person name="Li L."/>
            <person name="Lin H.W."/>
        </authorList>
    </citation>
    <scope>NUCLEOTIDE SEQUENCE [LARGE SCALE GENOMIC DNA]</scope>
    <source>
        <strain evidence="8 9">LHW63014</strain>
    </source>
</reference>
<feature type="active site" evidence="5">
    <location>
        <position position="246"/>
    </location>
</feature>
<evidence type="ECO:0000313" key="9">
    <source>
        <dbReference type="Proteomes" id="UP000262621"/>
    </source>
</evidence>
<keyword evidence="9" id="KW-1185">Reference proteome</keyword>
<dbReference type="Proteomes" id="UP000262621">
    <property type="component" value="Unassembled WGS sequence"/>
</dbReference>
<dbReference type="EMBL" id="QVFU01000003">
    <property type="protein sequence ID" value="RFS47571.1"/>
    <property type="molecule type" value="Genomic_DNA"/>
</dbReference>
<dbReference type="GO" id="GO:0004029">
    <property type="term" value="F:aldehyde dehydrogenase (NAD+) activity"/>
    <property type="evidence" value="ECO:0007669"/>
    <property type="project" value="UniProtKB-EC"/>
</dbReference>
<dbReference type="PANTHER" id="PTHR42804">
    <property type="entry name" value="ALDEHYDE DEHYDROGENASE"/>
    <property type="match status" value="1"/>
</dbReference>